<accession>A0A0R3QEK2</accession>
<dbReference type="AlphaFoldDB" id="A0A0R3QEK2"/>
<evidence type="ECO:0000313" key="1">
    <source>
        <dbReference type="WBParaSite" id="BTMF_0000479201-mRNA-1"/>
    </source>
</evidence>
<name>A0A0R3QEK2_9BILA</name>
<organism evidence="1">
    <name type="scientific">Brugia timori</name>
    <dbReference type="NCBI Taxonomy" id="42155"/>
    <lineage>
        <taxon>Eukaryota</taxon>
        <taxon>Metazoa</taxon>
        <taxon>Ecdysozoa</taxon>
        <taxon>Nematoda</taxon>
        <taxon>Chromadorea</taxon>
        <taxon>Rhabditida</taxon>
        <taxon>Spirurina</taxon>
        <taxon>Spiruromorpha</taxon>
        <taxon>Filarioidea</taxon>
        <taxon>Onchocercidae</taxon>
        <taxon>Brugia</taxon>
    </lineage>
</organism>
<dbReference type="WBParaSite" id="BTMF_0000479201-mRNA-1">
    <property type="protein sequence ID" value="BTMF_0000479201-mRNA-1"/>
    <property type="gene ID" value="BTMF_0000479201"/>
</dbReference>
<sequence>MREQKRIHNRRNLYSNLIHRLSIQTSGLHHIQPSQS</sequence>
<reference evidence="1" key="1">
    <citation type="submission" date="2017-02" db="UniProtKB">
        <authorList>
            <consortium name="WormBaseParasite"/>
        </authorList>
    </citation>
    <scope>IDENTIFICATION</scope>
</reference>
<proteinExistence type="predicted"/>
<protein>
    <submittedName>
        <fullName evidence="1">Uncharacterized protein</fullName>
    </submittedName>
</protein>